<protein>
    <recommendedName>
        <fullName evidence="2">CCHC-type domain-containing protein</fullName>
    </recommendedName>
</protein>
<dbReference type="OrthoDB" id="6110336at2759"/>
<dbReference type="GO" id="GO:0008270">
    <property type="term" value="F:zinc ion binding"/>
    <property type="evidence" value="ECO:0007669"/>
    <property type="project" value="UniProtKB-KW"/>
</dbReference>
<evidence type="ECO:0000259" key="2">
    <source>
        <dbReference type="PROSITE" id="PS50158"/>
    </source>
</evidence>
<feature type="domain" description="CCHC-type" evidence="2">
    <location>
        <begin position="237"/>
        <end position="253"/>
    </location>
</feature>
<dbReference type="AlphaFoldDB" id="A0A8S4PWU0"/>
<dbReference type="EMBL" id="CAIIXF020000010">
    <property type="protein sequence ID" value="CAH1797717.1"/>
    <property type="molecule type" value="Genomic_DNA"/>
</dbReference>
<comment type="caution">
    <text evidence="3">The sequence shown here is derived from an EMBL/GenBank/DDBJ whole genome shotgun (WGS) entry which is preliminary data.</text>
</comment>
<keyword evidence="4" id="KW-1185">Reference proteome</keyword>
<dbReference type="GO" id="GO:0003676">
    <property type="term" value="F:nucleic acid binding"/>
    <property type="evidence" value="ECO:0007669"/>
    <property type="project" value="InterPro"/>
</dbReference>
<organism evidence="3 4">
    <name type="scientific">Owenia fusiformis</name>
    <name type="common">Polychaete worm</name>
    <dbReference type="NCBI Taxonomy" id="6347"/>
    <lineage>
        <taxon>Eukaryota</taxon>
        <taxon>Metazoa</taxon>
        <taxon>Spiralia</taxon>
        <taxon>Lophotrochozoa</taxon>
        <taxon>Annelida</taxon>
        <taxon>Polychaeta</taxon>
        <taxon>Sedentaria</taxon>
        <taxon>Canalipalpata</taxon>
        <taxon>Sabellida</taxon>
        <taxon>Oweniida</taxon>
        <taxon>Oweniidae</taxon>
        <taxon>Owenia</taxon>
    </lineage>
</organism>
<dbReference type="PROSITE" id="PS50158">
    <property type="entry name" value="ZF_CCHC"/>
    <property type="match status" value="1"/>
</dbReference>
<dbReference type="SMART" id="SM00343">
    <property type="entry name" value="ZnF_C2HC"/>
    <property type="match status" value="2"/>
</dbReference>
<dbReference type="SUPFAM" id="SSF57756">
    <property type="entry name" value="Retrovirus zinc finger-like domains"/>
    <property type="match status" value="1"/>
</dbReference>
<keyword evidence="1" id="KW-0862">Zinc</keyword>
<feature type="non-terminal residue" evidence="3">
    <location>
        <position position="1"/>
    </location>
</feature>
<dbReference type="Pfam" id="PF00098">
    <property type="entry name" value="zf-CCHC"/>
    <property type="match status" value="1"/>
</dbReference>
<dbReference type="InterPro" id="IPR001878">
    <property type="entry name" value="Znf_CCHC"/>
</dbReference>
<evidence type="ECO:0000313" key="3">
    <source>
        <dbReference type="EMBL" id="CAH1797717.1"/>
    </source>
</evidence>
<keyword evidence="1" id="KW-0479">Metal-binding</keyword>
<keyword evidence="1" id="KW-0863">Zinc-finger</keyword>
<evidence type="ECO:0000256" key="1">
    <source>
        <dbReference type="PROSITE-ProRule" id="PRU00047"/>
    </source>
</evidence>
<reference evidence="3" key="1">
    <citation type="submission" date="2022-03" db="EMBL/GenBank/DDBJ databases">
        <authorList>
            <person name="Martin C."/>
        </authorList>
    </citation>
    <scope>NUCLEOTIDE SEQUENCE</scope>
</reference>
<evidence type="ECO:0000313" key="4">
    <source>
        <dbReference type="Proteomes" id="UP000749559"/>
    </source>
</evidence>
<dbReference type="Proteomes" id="UP000749559">
    <property type="component" value="Unassembled WGS sequence"/>
</dbReference>
<dbReference type="InterPro" id="IPR036875">
    <property type="entry name" value="Znf_CCHC_sf"/>
</dbReference>
<sequence>NSPEFYCEYLKLVFKESELEYKRQIILQNPYWMFTSSEREEISSVEDVEELREYDNDDYDDYDYYDGYDRGYDYPVMVDTERILSRLKPKITSLQSNIQSHSSEPSACEANTKPNYTHFLSQTSSLGSHFTELVPAVSHHYSNSAPITYQSSQTQAGLHHVIYQDLQAEHSFHVIYTKNKAGFLEHMVDLFKTQGIESEPIYRNTEFEEQCNSHQKCSKCGESNHVTSTCWCRKPVRCFRCNQLGHKRKLCPS</sequence>
<dbReference type="Gene3D" id="4.10.60.10">
    <property type="entry name" value="Zinc finger, CCHC-type"/>
    <property type="match status" value="1"/>
</dbReference>
<name>A0A8S4PWU0_OWEFU</name>
<accession>A0A8S4PWU0</accession>
<gene>
    <name evidence="3" type="ORF">OFUS_LOCUS21952</name>
</gene>
<proteinExistence type="predicted"/>